<feature type="region of interest" description="Disordered" evidence="1">
    <location>
        <begin position="28"/>
        <end position="107"/>
    </location>
</feature>
<reference evidence="4" key="1">
    <citation type="submission" date="2016-06" db="UniProtKB">
        <authorList>
            <consortium name="WormBaseParasite"/>
        </authorList>
    </citation>
    <scope>IDENTIFICATION</scope>
</reference>
<dbReference type="OrthoDB" id="7848332at2759"/>
<evidence type="ECO:0000313" key="4">
    <source>
        <dbReference type="WBParaSite" id="ECPE_0000498301-mRNA-1"/>
    </source>
</evidence>
<evidence type="ECO:0000256" key="1">
    <source>
        <dbReference type="SAM" id="MobiDB-lite"/>
    </source>
</evidence>
<gene>
    <name evidence="2" type="ORF">ECPE_LOCUS4971</name>
</gene>
<organism evidence="4">
    <name type="scientific">Echinostoma caproni</name>
    <dbReference type="NCBI Taxonomy" id="27848"/>
    <lineage>
        <taxon>Eukaryota</taxon>
        <taxon>Metazoa</taxon>
        <taxon>Spiralia</taxon>
        <taxon>Lophotrochozoa</taxon>
        <taxon>Platyhelminthes</taxon>
        <taxon>Trematoda</taxon>
        <taxon>Digenea</taxon>
        <taxon>Plagiorchiida</taxon>
        <taxon>Echinostomata</taxon>
        <taxon>Echinostomatoidea</taxon>
        <taxon>Echinostomatidae</taxon>
        <taxon>Echinostoma</taxon>
    </lineage>
</organism>
<name>A0A183ADD6_9TREM</name>
<proteinExistence type="predicted"/>
<sequence length="156" mass="17090">MLYNERMLETYVHARKFLAPHLRQPVQTAKSAALRKHEQYQADQHNHGSCTNDSGQMMDGTVSGSSPAPSSPDLESPQSDDELTVDDGGNLDMQKGEWRGTGDVGDGMAKRGNRAIIAPGIMFPTVANLYIVPFSDEALFAEQSAKANFWYQQVGS</sequence>
<keyword evidence="3" id="KW-1185">Reference proteome</keyword>
<evidence type="ECO:0000313" key="2">
    <source>
        <dbReference type="EMBL" id="VDP74151.1"/>
    </source>
</evidence>
<dbReference type="EMBL" id="UZAN01041803">
    <property type="protein sequence ID" value="VDP74151.1"/>
    <property type="molecule type" value="Genomic_DNA"/>
</dbReference>
<accession>A0A183ADD6</accession>
<dbReference type="Proteomes" id="UP000272942">
    <property type="component" value="Unassembled WGS sequence"/>
</dbReference>
<feature type="compositionally biased region" description="Basic and acidic residues" evidence="1">
    <location>
        <begin position="35"/>
        <end position="46"/>
    </location>
</feature>
<reference evidence="2 3" key="2">
    <citation type="submission" date="2018-11" db="EMBL/GenBank/DDBJ databases">
        <authorList>
            <consortium name="Pathogen Informatics"/>
        </authorList>
    </citation>
    <scope>NUCLEOTIDE SEQUENCE [LARGE SCALE GENOMIC DNA]</scope>
    <source>
        <strain evidence="2 3">Egypt</strain>
    </source>
</reference>
<dbReference type="AlphaFoldDB" id="A0A183ADD6"/>
<evidence type="ECO:0000313" key="3">
    <source>
        <dbReference type="Proteomes" id="UP000272942"/>
    </source>
</evidence>
<protein>
    <submittedName>
        <fullName evidence="2 4">Uncharacterized protein</fullName>
    </submittedName>
</protein>
<dbReference type="WBParaSite" id="ECPE_0000498301-mRNA-1">
    <property type="protein sequence ID" value="ECPE_0000498301-mRNA-1"/>
    <property type="gene ID" value="ECPE_0000498301"/>
</dbReference>